<dbReference type="PROSITE" id="PS51404">
    <property type="entry name" value="DYP_PEROXIDASE"/>
    <property type="match status" value="1"/>
</dbReference>
<comment type="similarity">
    <text evidence="8">Belongs to the DyP-type peroxidase family.</text>
</comment>
<dbReference type="GO" id="GO:0046872">
    <property type="term" value="F:metal ion binding"/>
    <property type="evidence" value="ECO:0007669"/>
    <property type="project" value="UniProtKB-KW"/>
</dbReference>
<evidence type="ECO:0000313" key="11">
    <source>
        <dbReference type="EMBL" id="MVN75060.1"/>
    </source>
</evidence>
<protein>
    <recommendedName>
        <fullName evidence="13">Peroxidase</fullName>
    </recommendedName>
</protein>
<dbReference type="GO" id="GO:0020037">
    <property type="term" value="F:heme binding"/>
    <property type="evidence" value="ECO:0007669"/>
    <property type="project" value="InterPro"/>
</dbReference>
<evidence type="ECO:0000256" key="8">
    <source>
        <dbReference type="ARBA" id="ARBA00025737"/>
    </source>
</evidence>
<dbReference type="InterPro" id="IPR048328">
    <property type="entry name" value="Dyp_perox_C"/>
</dbReference>
<accession>A0A7K1T9I4</accession>
<evidence type="ECO:0000256" key="6">
    <source>
        <dbReference type="ARBA" id="ARBA00023002"/>
    </source>
</evidence>
<dbReference type="PANTHER" id="PTHR30521:SF4">
    <property type="entry name" value="DEFERROCHELATASE"/>
    <property type="match status" value="1"/>
</dbReference>
<evidence type="ECO:0008006" key="13">
    <source>
        <dbReference type="Google" id="ProtNLM"/>
    </source>
</evidence>
<evidence type="ECO:0000259" key="9">
    <source>
        <dbReference type="Pfam" id="PF20628"/>
    </source>
</evidence>
<evidence type="ECO:0000259" key="10">
    <source>
        <dbReference type="Pfam" id="PF21105"/>
    </source>
</evidence>
<evidence type="ECO:0000256" key="1">
    <source>
        <dbReference type="ARBA" id="ARBA00001970"/>
    </source>
</evidence>
<keyword evidence="7" id="KW-0408">Iron</keyword>
<proteinExistence type="inferred from homology"/>
<dbReference type="Proteomes" id="UP000441336">
    <property type="component" value="Unassembled WGS sequence"/>
</dbReference>
<dbReference type="GO" id="GO:0005829">
    <property type="term" value="C:cytosol"/>
    <property type="evidence" value="ECO:0007669"/>
    <property type="project" value="TreeGrafter"/>
</dbReference>
<dbReference type="RefSeq" id="WP_157561827.1">
    <property type="nucleotide sequence ID" value="NZ_WQKZ01000001.1"/>
</dbReference>
<dbReference type="InterPro" id="IPR049509">
    <property type="entry name" value="DyP_N"/>
</dbReference>
<evidence type="ECO:0000256" key="7">
    <source>
        <dbReference type="ARBA" id="ARBA00023004"/>
    </source>
</evidence>
<comment type="cofactor">
    <cofactor evidence="1">
        <name>heme b</name>
        <dbReference type="ChEBI" id="CHEBI:60344"/>
    </cofactor>
</comment>
<keyword evidence="2" id="KW-0575">Peroxidase</keyword>
<keyword evidence="5" id="KW-0732">Signal</keyword>
<dbReference type="InterPro" id="IPR011008">
    <property type="entry name" value="Dimeric_a/b-barrel"/>
</dbReference>
<dbReference type="Pfam" id="PF20628">
    <property type="entry name" value="Dyp_perox_C"/>
    <property type="match status" value="1"/>
</dbReference>
<dbReference type="SUPFAM" id="SSF54909">
    <property type="entry name" value="Dimeric alpha+beta barrel"/>
    <property type="match status" value="1"/>
</dbReference>
<organism evidence="11 12">
    <name type="scientific">Hymenobacter ginkgonis</name>
    <dbReference type="NCBI Taxonomy" id="2682976"/>
    <lineage>
        <taxon>Bacteria</taxon>
        <taxon>Pseudomonadati</taxon>
        <taxon>Bacteroidota</taxon>
        <taxon>Cytophagia</taxon>
        <taxon>Cytophagales</taxon>
        <taxon>Hymenobacteraceae</taxon>
        <taxon>Hymenobacter</taxon>
    </lineage>
</organism>
<dbReference type="GO" id="GO:0004601">
    <property type="term" value="F:peroxidase activity"/>
    <property type="evidence" value="ECO:0007669"/>
    <property type="project" value="UniProtKB-KW"/>
</dbReference>
<evidence type="ECO:0000256" key="5">
    <source>
        <dbReference type="ARBA" id="ARBA00022729"/>
    </source>
</evidence>
<feature type="domain" description="DyP dimeric alpha+beta barrel" evidence="10">
    <location>
        <begin position="23"/>
        <end position="172"/>
    </location>
</feature>
<evidence type="ECO:0000256" key="4">
    <source>
        <dbReference type="ARBA" id="ARBA00022723"/>
    </source>
</evidence>
<name>A0A7K1T9I4_9BACT</name>
<evidence type="ECO:0000256" key="3">
    <source>
        <dbReference type="ARBA" id="ARBA00022617"/>
    </source>
</evidence>
<dbReference type="Pfam" id="PF21105">
    <property type="entry name" value="DyP_N"/>
    <property type="match status" value="1"/>
</dbReference>
<evidence type="ECO:0000256" key="2">
    <source>
        <dbReference type="ARBA" id="ARBA00022559"/>
    </source>
</evidence>
<dbReference type="InterPro" id="IPR006314">
    <property type="entry name" value="Dyp_peroxidase"/>
</dbReference>
<feature type="domain" description="Dyp-type peroxidase C-terminal" evidence="9">
    <location>
        <begin position="236"/>
        <end position="415"/>
    </location>
</feature>
<comment type="caution">
    <text evidence="11">The sequence shown here is derived from an EMBL/GenBank/DDBJ whole genome shotgun (WGS) entry which is preliminary data.</text>
</comment>
<keyword evidence="3" id="KW-0349">Heme</keyword>
<dbReference type="AlphaFoldDB" id="A0A7K1T9I4"/>
<gene>
    <name evidence="11" type="ORF">GO988_01835</name>
</gene>
<evidence type="ECO:0000313" key="12">
    <source>
        <dbReference type="Proteomes" id="UP000441336"/>
    </source>
</evidence>
<dbReference type="PANTHER" id="PTHR30521">
    <property type="entry name" value="DEFERROCHELATASE/PEROXIDASE"/>
    <property type="match status" value="1"/>
</dbReference>
<dbReference type="EMBL" id="WQKZ01000001">
    <property type="protein sequence ID" value="MVN75060.1"/>
    <property type="molecule type" value="Genomic_DNA"/>
</dbReference>
<reference evidence="11 12" key="1">
    <citation type="submission" date="2019-12" db="EMBL/GenBank/DDBJ databases">
        <title>Hymenobacter sp. HMF4947 Genome sequencing and assembly.</title>
        <authorList>
            <person name="Kang H."/>
            <person name="Cha I."/>
            <person name="Kim H."/>
            <person name="Joh K."/>
        </authorList>
    </citation>
    <scope>NUCLEOTIDE SEQUENCE [LARGE SCALE GENOMIC DNA]</scope>
    <source>
        <strain evidence="11 12">HMF4947</strain>
    </source>
</reference>
<sequence>MHMPAAQFLSQFPVNPADPILSDLQGNILKGHGRQFTFNLFLSFKTGQTNAVRTWIANFSSVFVTTARKQFDETQLFHDERIPGSIFTSFFLSAEGYKYLGVADKMPGVTTDKFRAGMKASGPALKDPNPSTWSPGLNGANGVIHAMVLIADADVHQARSLTRAIKLSLMGKADVVAVERGVVLRNAKGEGIEHNNYVDGISQPVFFANELPAPGDRTKWNPQATPSLMLVADPGGKDANSMGSYFVFRKLEQNVRGFKTREKEVAKAVFNLPANEATWTEAQAEQAELIGAWAVGRFEDGTPVMLHGDATNPPLGHQENNFDFADPNSASKCPFFAHIRKSAARTDGAGPVFNKDKRLVRRGIPFEDKPRIRDANGDLSDKPEDQPTGGVGLLFMCYVANIANQFEFVQQSWVNSPDFSQPGTGKDPLIGQPAGATVYHWPTGYGANTRKDVPFGDFITMRGGEYFFAPSLSMLQSLRPKPVITGTIAKTPSVAEQPGGPAMRNEQLLHQLNDETLFHLDPGLLQKVVVLDPMLQLFVPDKADVGAGVVNVHS</sequence>
<keyword evidence="6" id="KW-0560">Oxidoreductase</keyword>
<keyword evidence="12" id="KW-1185">Reference proteome</keyword>
<keyword evidence="4" id="KW-0479">Metal-binding</keyword>